<comment type="caution">
    <text evidence="8">The sequence shown here is derived from an EMBL/GenBank/DDBJ whole genome shotgun (WGS) entry which is preliminary data.</text>
</comment>
<keyword evidence="1 4" id="KW-0245">EGF-like domain</keyword>
<keyword evidence="9" id="KW-1185">Reference proteome</keyword>
<evidence type="ECO:0000313" key="8">
    <source>
        <dbReference type="EMBL" id="CAB9504617.1"/>
    </source>
</evidence>
<dbReference type="OrthoDB" id="47245at2759"/>
<evidence type="ECO:0000259" key="7">
    <source>
        <dbReference type="PROSITE" id="PS50026"/>
    </source>
</evidence>
<organism evidence="8 9">
    <name type="scientific">Seminavis robusta</name>
    <dbReference type="NCBI Taxonomy" id="568900"/>
    <lineage>
        <taxon>Eukaryota</taxon>
        <taxon>Sar</taxon>
        <taxon>Stramenopiles</taxon>
        <taxon>Ochrophyta</taxon>
        <taxon>Bacillariophyta</taxon>
        <taxon>Bacillariophyceae</taxon>
        <taxon>Bacillariophycidae</taxon>
        <taxon>Naviculales</taxon>
        <taxon>Naviculaceae</taxon>
        <taxon>Seminavis</taxon>
    </lineage>
</organism>
<evidence type="ECO:0000256" key="3">
    <source>
        <dbReference type="ARBA" id="ARBA00023157"/>
    </source>
</evidence>
<evidence type="ECO:0000256" key="4">
    <source>
        <dbReference type="PROSITE-ProRule" id="PRU00076"/>
    </source>
</evidence>
<dbReference type="SMART" id="SM00181">
    <property type="entry name" value="EGF"/>
    <property type="match status" value="3"/>
</dbReference>
<dbReference type="PROSITE" id="PS50026">
    <property type="entry name" value="EGF_3"/>
    <property type="match status" value="1"/>
</dbReference>
<sequence>MDEETSAPVPVPVDVEGSVEPSTPTSAAEDTIAQLSFGGSGSSDKSTKIASGAQVAVSPSSTFSQDVAAPAADEIKSVPVQEDSLVIATEAEKAVSEPLATPTEETMNSGTAMEGRNSDDPSEFKDEEEGHGSSEKRGLLFVEDGIETKQVLTEDAYSLLYTADFFSVTTVYALVIILLQGGMLGLTFWDLIKPGGETNNGRNTIGIPPGATPQVMIAQLLGMILTVMVMAAEGDFVIGISQLIEGYDDKYKDKFPNATWTRWLVTAVLQTISGSFLLIDSFILAMQSSTVIDLSLNLTALYFIQEIDEGAFQLGLTGMIAGRIKTDCEKVQEWEHETTKEYRRQVLLLKRRLIFFMLVALLVPYFVLVGRQAGGVYVCDNLYVQFGDAFDPKWGHYSGRFKSQGNGLVGGDRQDSRNFYIDEATGQLQLAYCESEEAWTFSLVESGNSCEYIFKSADTDTFDIMEVADQDWFYNTGEVEGSEAEMGDVKVDWLAIICNDCNEDICNPEYGTCSDTTNKCECKEGRYGLNCEFNGTTCGGFSLNMRTASGLSSIPSASYFLERTEYVAISENITLYDRFIYAPRNPIVAYMRHGDDTAQISSFIVFTGRRFVLYGVPETSFEIGVRSNWTVGDFYAYFIEQDSNNRPFQMLKNLTASSPNYFPLLFSSPVNYGQDSYTFDPVGLTWVLATEEGVKNGVLSRSPDDDKSTGAQLLCSFCGDEINQCHNGASCVGNTCGCPDFFDGHRCERALNCIDMGGCYNNGTCNTLSGLCDECNEGTFGRLCQYGNNNTEHYFCYYKCVEGWPTYCYPFDQKVKCDCFDESLYGGEFCDVPATNGG</sequence>
<keyword evidence="6" id="KW-0472">Membrane</keyword>
<evidence type="ECO:0000256" key="2">
    <source>
        <dbReference type="ARBA" id="ARBA00022737"/>
    </source>
</evidence>
<feature type="region of interest" description="Disordered" evidence="5">
    <location>
        <begin position="94"/>
        <end position="139"/>
    </location>
</feature>
<feature type="domain" description="EGF-like" evidence="7">
    <location>
        <begin position="502"/>
        <end position="532"/>
    </location>
</feature>
<feature type="disulfide bond" evidence="4">
    <location>
        <begin position="522"/>
        <end position="531"/>
    </location>
</feature>
<evidence type="ECO:0000256" key="5">
    <source>
        <dbReference type="SAM" id="MobiDB-lite"/>
    </source>
</evidence>
<dbReference type="PROSITE" id="PS00022">
    <property type="entry name" value="EGF_1"/>
    <property type="match status" value="1"/>
</dbReference>
<feature type="transmembrane region" description="Helical" evidence="6">
    <location>
        <begin position="260"/>
        <end position="279"/>
    </location>
</feature>
<evidence type="ECO:0000256" key="1">
    <source>
        <dbReference type="ARBA" id="ARBA00022536"/>
    </source>
</evidence>
<keyword evidence="3 4" id="KW-1015">Disulfide bond</keyword>
<reference evidence="8" key="1">
    <citation type="submission" date="2020-06" db="EMBL/GenBank/DDBJ databases">
        <authorList>
            <consortium name="Plant Systems Biology data submission"/>
        </authorList>
    </citation>
    <scope>NUCLEOTIDE SEQUENCE</scope>
    <source>
        <strain evidence="8">D6</strain>
    </source>
</reference>
<feature type="region of interest" description="Disordered" evidence="5">
    <location>
        <begin position="1"/>
        <end position="30"/>
    </location>
</feature>
<proteinExistence type="predicted"/>
<dbReference type="InterPro" id="IPR000742">
    <property type="entry name" value="EGF"/>
</dbReference>
<keyword evidence="2" id="KW-0677">Repeat</keyword>
<feature type="compositionally biased region" description="Basic and acidic residues" evidence="5">
    <location>
        <begin position="116"/>
        <end position="138"/>
    </location>
</feature>
<keyword evidence="6" id="KW-0812">Transmembrane</keyword>
<dbReference type="PANTHER" id="PTHR24049">
    <property type="entry name" value="CRUMBS FAMILY MEMBER"/>
    <property type="match status" value="1"/>
</dbReference>
<dbReference type="AlphaFoldDB" id="A0A9N8DK56"/>
<evidence type="ECO:0000313" key="9">
    <source>
        <dbReference type="Proteomes" id="UP001153069"/>
    </source>
</evidence>
<comment type="caution">
    <text evidence="4">Lacks conserved residue(s) required for the propagation of feature annotation.</text>
</comment>
<dbReference type="InterPro" id="IPR051022">
    <property type="entry name" value="Notch_Cell-Fate_Det"/>
</dbReference>
<feature type="transmembrane region" description="Helical" evidence="6">
    <location>
        <begin position="220"/>
        <end position="240"/>
    </location>
</feature>
<evidence type="ECO:0000256" key="6">
    <source>
        <dbReference type="SAM" id="Phobius"/>
    </source>
</evidence>
<dbReference type="Proteomes" id="UP001153069">
    <property type="component" value="Unassembled WGS sequence"/>
</dbReference>
<feature type="transmembrane region" description="Helical" evidence="6">
    <location>
        <begin position="353"/>
        <end position="370"/>
    </location>
</feature>
<accession>A0A9N8DK56</accession>
<feature type="transmembrane region" description="Helical" evidence="6">
    <location>
        <begin position="171"/>
        <end position="192"/>
    </location>
</feature>
<gene>
    <name evidence="8" type="ORF">SEMRO_202_G085510.1</name>
</gene>
<keyword evidence="6" id="KW-1133">Transmembrane helix</keyword>
<dbReference type="EMBL" id="CAICTM010000201">
    <property type="protein sequence ID" value="CAB9504617.1"/>
    <property type="molecule type" value="Genomic_DNA"/>
</dbReference>
<protein>
    <recommendedName>
        <fullName evidence="7">EGF-like domain-containing protein</fullName>
    </recommendedName>
</protein>
<name>A0A9N8DK56_9STRA</name>